<dbReference type="Proteomes" id="UP001152622">
    <property type="component" value="Chromosome 5"/>
</dbReference>
<evidence type="ECO:0000256" key="1">
    <source>
        <dbReference type="SAM" id="MobiDB-lite"/>
    </source>
</evidence>
<dbReference type="EMBL" id="JAINUF010000005">
    <property type="protein sequence ID" value="KAJ8359035.1"/>
    <property type="molecule type" value="Genomic_DNA"/>
</dbReference>
<protein>
    <submittedName>
        <fullName evidence="2">Uncharacterized protein</fullName>
    </submittedName>
</protein>
<gene>
    <name evidence="2" type="ORF">SKAU_G00155600</name>
</gene>
<dbReference type="AlphaFoldDB" id="A0A9Q1FHI5"/>
<name>A0A9Q1FHI5_SYNKA</name>
<organism evidence="2 3">
    <name type="scientific">Synaphobranchus kaupii</name>
    <name type="common">Kaup's arrowtooth eel</name>
    <dbReference type="NCBI Taxonomy" id="118154"/>
    <lineage>
        <taxon>Eukaryota</taxon>
        <taxon>Metazoa</taxon>
        <taxon>Chordata</taxon>
        <taxon>Craniata</taxon>
        <taxon>Vertebrata</taxon>
        <taxon>Euteleostomi</taxon>
        <taxon>Actinopterygii</taxon>
        <taxon>Neopterygii</taxon>
        <taxon>Teleostei</taxon>
        <taxon>Anguilliformes</taxon>
        <taxon>Synaphobranchidae</taxon>
        <taxon>Synaphobranchus</taxon>
    </lineage>
</organism>
<sequence>MHKRESGRTGGGPPPPELSDTTKLVRDILGADSPVLTGILGGLESEAEVLPEKECDSWPREDWDVFSFQKLCADPGNMRPSIVLLERDVMEAHKWHNDRSQYLVAVSCCIQVAVDEVQPCTMSIGNACPHHNPTTTKGHSADNVSVGKVLADTTPYTLSTVGSEELEAGFVREEDSSPACQGPSKMCVRPL</sequence>
<comment type="caution">
    <text evidence="2">The sequence shown here is derived from an EMBL/GenBank/DDBJ whole genome shotgun (WGS) entry which is preliminary data.</text>
</comment>
<evidence type="ECO:0000313" key="2">
    <source>
        <dbReference type="EMBL" id="KAJ8359035.1"/>
    </source>
</evidence>
<keyword evidence="3" id="KW-1185">Reference proteome</keyword>
<proteinExistence type="predicted"/>
<evidence type="ECO:0000313" key="3">
    <source>
        <dbReference type="Proteomes" id="UP001152622"/>
    </source>
</evidence>
<dbReference type="OrthoDB" id="3066195at2759"/>
<accession>A0A9Q1FHI5</accession>
<reference evidence="2" key="1">
    <citation type="journal article" date="2023" name="Science">
        <title>Genome structures resolve the early diversification of teleost fishes.</title>
        <authorList>
            <person name="Parey E."/>
            <person name="Louis A."/>
            <person name="Montfort J."/>
            <person name="Bouchez O."/>
            <person name="Roques C."/>
            <person name="Iampietro C."/>
            <person name="Lluch J."/>
            <person name="Castinel A."/>
            <person name="Donnadieu C."/>
            <person name="Desvignes T."/>
            <person name="Floi Bucao C."/>
            <person name="Jouanno E."/>
            <person name="Wen M."/>
            <person name="Mejri S."/>
            <person name="Dirks R."/>
            <person name="Jansen H."/>
            <person name="Henkel C."/>
            <person name="Chen W.J."/>
            <person name="Zahm M."/>
            <person name="Cabau C."/>
            <person name="Klopp C."/>
            <person name="Thompson A.W."/>
            <person name="Robinson-Rechavi M."/>
            <person name="Braasch I."/>
            <person name="Lecointre G."/>
            <person name="Bobe J."/>
            <person name="Postlethwait J.H."/>
            <person name="Berthelot C."/>
            <person name="Roest Crollius H."/>
            <person name="Guiguen Y."/>
        </authorList>
    </citation>
    <scope>NUCLEOTIDE SEQUENCE</scope>
    <source>
        <strain evidence="2">WJC10195</strain>
    </source>
</reference>
<feature type="region of interest" description="Disordered" evidence="1">
    <location>
        <begin position="1"/>
        <end position="21"/>
    </location>
</feature>